<evidence type="ECO:0000313" key="5">
    <source>
        <dbReference type="EMBL" id="PPR06782.1"/>
    </source>
</evidence>
<dbReference type="FunCoup" id="A0A409YUV2">
    <property type="interactions" value="267"/>
</dbReference>
<dbReference type="CDD" id="cd12418">
    <property type="entry name" value="RRM_Aly_REF_like"/>
    <property type="match status" value="1"/>
</dbReference>
<keyword evidence="1 2" id="KW-0694">RNA-binding</keyword>
<name>A0A409YUV2_9AGAR</name>
<dbReference type="InterPro" id="IPR025715">
    <property type="entry name" value="FoP_C"/>
</dbReference>
<sequence>MAPLKPSQKKPYSRPGPRPNVNGQWLHDKAPTGPARGRIAPNPIRKAMALPPPGPAAMNNRLRVANLHYEVTPKDLMSIFGQIGTLVREPLLRYDERGRSTGVAIITFENATEATRAKKQFDGILAKGQPMSITFDSPPRAPRRATSAPSTASLLNRIEKPSLTERISKDDTATAIKAPSGPRAFVGGPARNRPPRSAPRAPKKHKTAEELDRELDAFMGDAEPTHVDDAPYEDVMMT</sequence>
<dbReference type="EMBL" id="NHTK01000579">
    <property type="protein sequence ID" value="PPR06782.1"/>
    <property type="molecule type" value="Genomic_DNA"/>
</dbReference>
<comment type="caution">
    <text evidence="5">The sequence shown here is derived from an EMBL/GenBank/DDBJ whole genome shotgun (WGS) entry which is preliminary data.</text>
</comment>
<dbReference type="InterPro" id="IPR000504">
    <property type="entry name" value="RRM_dom"/>
</dbReference>
<gene>
    <name evidence="5" type="ORF">CVT24_011282</name>
</gene>
<feature type="region of interest" description="Disordered" evidence="3">
    <location>
        <begin position="1"/>
        <end position="40"/>
    </location>
</feature>
<dbReference type="InParanoid" id="A0A409YUV2"/>
<dbReference type="PANTHER" id="PTHR19965">
    <property type="entry name" value="RNA AND EXPORT FACTOR BINDING PROTEIN"/>
    <property type="match status" value="1"/>
</dbReference>
<keyword evidence="6" id="KW-1185">Reference proteome</keyword>
<evidence type="ECO:0000256" key="2">
    <source>
        <dbReference type="PROSITE-ProRule" id="PRU00176"/>
    </source>
</evidence>
<feature type="domain" description="RRM" evidence="4">
    <location>
        <begin position="60"/>
        <end position="138"/>
    </location>
</feature>
<dbReference type="OrthoDB" id="5382468at2759"/>
<dbReference type="Pfam" id="PF00076">
    <property type="entry name" value="RRM_1"/>
    <property type="match status" value="1"/>
</dbReference>
<evidence type="ECO:0000256" key="3">
    <source>
        <dbReference type="SAM" id="MobiDB-lite"/>
    </source>
</evidence>
<dbReference type="SUPFAM" id="SSF54928">
    <property type="entry name" value="RNA-binding domain, RBD"/>
    <property type="match status" value="1"/>
</dbReference>
<dbReference type="InterPro" id="IPR012677">
    <property type="entry name" value="Nucleotide-bd_a/b_plait_sf"/>
</dbReference>
<protein>
    <recommendedName>
        <fullName evidence="4">RRM domain-containing protein</fullName>
    </recommendedName>
</protein>
<dbReference type="Gene3D" id="3.30.70.330">
    <property type="match status" value="1"/>
</dbReference>
<evidence type="ECO:0000256" key="1">
    <source>
        <dbReference type="ARBA" id="ARBA00022884"/>
    </source>
</evidence>
<organism evidence="5 6">
    <name type="scientific">Panaeolus cyanescens</name>
    <dbReference type="NCBI Taxonomy" id="181874"/>
    <lineage>
        <taxon>Eukaryota</taxon>
        <taxon>Fungi</taxon>
        <taxon>Dikarya</taxon>
        <taxon>Basidiomycota</taxon>
        <taxon>Agaricomycotina</taxon>
        <taxon>Agaricomycetes</taxon>
        <taxon>Agaricomycetidae</taxon>
        <taxon>Agaricales</taxon>
        <taxon>Agaricineae</taxon>
        <taxon>Galeropsidaceae</taxon>
        <taxon>Panaeolus</taxon>
    </lineage>
</organism>
<feature type="region of interest" description="Disordered" evidence="3">
    <location>
        <begin position="177"/>
        <end position="238"/>
    </location>
</feature>
<dbReference type="Pfam" id="PF13865">
    <property type="entry name" value="FoP_duplication"/>
    <property type="match status" value="1"/>
</dbReference>
<dbReference type="GO" id="GO:0003729">
    <property type="term" value="F:mRNA binding"/>
    <property type="evidence" value="ECO:0007669"/>
    <property type="project" value="TreeGrafter"/>
</dbReference>
<dbReference type="Proteomes" id="UP000284842">
    <property type="component" value="Unassembled WGS sequence"/>
</dbReference>
<dbReference type="PROSITE" id="PS50102">
    <property type="entry name" value="RRM"/>
    <property type="match status" value="1"/>
</dbReference>
<reference evidence="5 6" key="1">
    <citation type="journal article" date="2018" name="Evol. Lett.">
        <title>Horizontal gene cluster transfer increased hallucinogenic mushroom diversity.</title>
        <authorList>
            <person name="Reynolds H.T."/>
            <person name="Vijayakumar V."/>
            <person name="Gluck-Thaler E."/>
            <person name="Korotkin H.B."/>
            <person name="Matheny P.B."/>
            <person name="Slot J.C."/>
        </authorList>
    </citation>
    <scope>NUCLEOTIDE SEQUENCE [LARGE SCALE GENOMIC DNA]</scope>
    <source>
        <strain evidence="5 6">2629</strain>
    </source>
</reference>
<feature type="compositionally biased region" description="Basic and acidic residues" evidence="3">
    <location>
        <begin position="207"/>
        <end position="216"/>
    </location>
</feature>
<dbReference type="GO" id="GO:0005634">
    <property type="term" value="C:nucleus"/>
    <property type="evidence" value="ECO:0007669"/>
    <property type="project" value="TreeGrafter"/>
</dbReference>
<dbReference type="SMART" id="SM00360">
    <property type="entry name" value="RRM"/>
    <property type="match status" value="1"/>
</dbReference>
<evidence type="ECO:0000313" key="6">
    <source>
        <dbReference type="Proteomes" id="UP000284842"/>
    </source>
</evidence>
<dbReference type="InterPro" id="IPR051229">
    <property type="entry name" value="ALYREF_mRNA_export"/>
</dbReference>
<dbReference type="AlphaFoldDB" id="A0A409YUV2"/>
<dbReference type="STRING" id="181874.A0A409YUV2"/>
<evidence type="ECO:0000259" key="4">
    <source>
        <dbReference type="PROSITE" id="PS50102"/>
    </source>
</evidence>
<accession>A0A409YUV2</accession>
<proteinExistence type="predicted"/>
<dbReference type="PANTHER" id="PTHR19965:SF82">
    <property type="entry name" value="THO COMPLEX SUBUNIT 4"/>
    <property type="match status" value="1"/>
</dbReference>
<dbReference type="InterPro" id="IPR035979">
    <property type="entry name" value="RBD_domain_sf"/>
</dbReference>